<feature type="chain" id="PRO_5040805609" evidence="1">
    <location>
        <begin position="22"/>
        <end position="333"/>
    </location>
</feature>
<protein>
    <submittedName>
        <fullName evidence="3">TAXI family TRAP transporter solute-binding subunit</fullName>
    </submittedName>
</protein>
<evidence type="ECO:0000313" key="4">
    <source>
        <dbReference type="Proteomes" id="UP001151071"/>
    </source>
</evidence>
<dbReference type="CDD" id="cd13567">
    <property type="entry name" value="PBP2_TtGluBP"/>
    <property type="match status" value="1"/>
</dbReference>
<keyword evidence="4" id="KW-1185">Reference proteome</keyword>
<dbReference type="Gene3D" id="3.40.190.10">
    <property type="entry name" value="Periplasmic binding protein-like II"/>
    <property type="match status" value="2"/>
</dbReference>
<dbReference type="AlphaFoldDB" id="A0A9X3TQW5"/>
<proteinExistence type="predicted"/>
<gene>
    <name evidence="3" type="ORF">O3V59_12180</name>
</gene>
<dbReference type="PANTHER" id="PTHR42941">
    <property type="entry name" value="SLL1037 PROTEIN"/>
    <property type="match status" value="1"/>
</dbReference>
<dbReference type="EMBL" id="JAPYYP010000013">
    <property type="protein sequence ID" value="MDA5109124.1"/>
    <property type="molecule type" value="Genomic_DNA"/>
</dbReference>
<sequence>MKKRSLLLSLTLLVTMSLMTACGSGGNNAQGGQGGNAGGGSSDPSQLIIATGGTGGTYYPLGGGMADLIGKNAGVTATAQATGASAENIRLIRDKKADIAFVQNDIAEYASKGTNMFAQDGKIDSFQALGALYNETIQIVVSKDSNINSVADLKGKRVSVGSPGSGTEMNAQQILEAYGLTFDDLKLQRLSFADSAKAIQDGQLDAAFQTAGTPTAAITELAATTGVRIIPVDADKIDALIQKYPFYVKTTIPANTYQTVPEEITTVSVKSMLVVRSDLSEDLVYKVTKAIFENTDKLGHAKAKEIKIEDALKGVSLPVHPGAKKFFDEKGVK</sequence>
<reference evidence="3" key="1">
    <citation type="submission" date="2022-12" db="EMBL/GenBank/DDBJ databases">
        <title>Draft genome sequence of the thermophilic strain Brevibacillus thermoruber HT42, isolated from Los Humeros, Puebla, Mexico, with biotechnological potential.</title>
        <authorList>
            <person name="Lara Sanchez J."/>
            <person name="Solis Palacios R."/>
            <person name="Bustos Baena A.S."/>
            <person name="Ruz Baez A.E."/>
            <person name="Espinosa Luna G."/>
            <person name="Oliart Ros R.M."/>
        </authorList>
    </citation>
    <scope>NUCLEOTIDE SEQUENCE</scope>
    <source>
        <strain evidence="3">HT42</strain>
    </source>
</reference>
<dbReference type="NCBIfam" id="TIGR02122">
    <property type="entry name" value="TRAP_TAXI"/>
    <property type="match status" value="1"/>
</dbReference>
<organism evidence="3 4">
    <name type="scientific">Brevibacillus thermoruber</name>
    <dbReference type="NCBI Taxonomy" id="33942"/>
    <lineage>
        <taxon>Bacteria</taxon>
        <taxon>Bacillati</taxon>
        <taxon>Bacillota</taxon>
        <taxon>Bacilli</taxon>
        <taxon>Bacillales</taxon>
        <taxon>Paenibacillaceae</taxon>
        <taxon>Brevibacillus</taxon>
    </lineage>
</organism>
<dbReference type="InterPro" id="IPR011852">
    <property type="entry name" value="TRAP_TAXI"/>
</dbReference>
<dbReference type="SUPFAM" id="SSF53850">
    <property type="entry name" value="Periplasmic binding protein-like II"/>
    <property type="match status" value="1"/>
</dbReference>
<comment type="caution">
    <text evidence="3">The sequence shown here is derived from an EMBL/GenBank/DDBJ whole genome shotgun (WGS) entry which is preliminary data.</text>
</comment>
<dbReference type="RefSeq" id="WP_271140217.1">
    <property type="nucleotide sequence ID" value="NZ_JAPYYP010000013.1"/>
</dbReference>
<accession>A0A9X3TQW5</accession>
<dbReference type="SMART" id="SM00062">
    <property type="entry name" value="PBPb"/>
    <property type="match status" value="1"/>
</dbReference>
<evidence type="ECO:0000256" key="1">
    <source>
        <dbReference type="SAM" id="SignalP"/>
    </source>
</evidence>
<evidence type="ECO:0000313" key="3">
    <source>
        <dbReference type="EMBL" id="MDA5109124.1"/>
    </source>
</evidence>
<feature type="signal peptide" evidence="1">
    <location>
        <begin position="1"/>
        <end position="21"/>
    </location>
</feature>
<evidence type="ECO:0000259" key="2">
    <source>
        <dbReference type="SMART" id="SM00062"/>
    </source>
</evidence>
<dbReference type="Proteomes" id="UP001151071">
    <property type="component" value="Unassembled WGS sequence"/>
</dbReference>
<dbReference type="PANTHER" id="PTHR42941:SF1">
    <property type="entry name" value="SLL1037 PROTEIN"/>
    <property type="match status" value="1"/>
</dbReference>
<keyword evidence="1" id="KW-0732">Signal</keyword>
<dbReference type="InterPro" id="IPR001638">
    <property type="entry name" value="Solute-binding_3/MltF_N"/>
</dbReference>
<name>A0A9X3TQW5_9BACL</name>
<feature type="domain" description="Solute-binding protein family 3/N-terminal" evidence="2">
    <location>
        <begin position="46"/>
        <end position="287"/>
    </location>
</feature>
<dbReference type="Pfam" id="PF16868">
    <property type="entry name" value="NMT1_3"/>
    <property type="match status" value="1"/>
</dbReference>
<dbReference type="PROSITE" id="PS51257">
    <property type="entry name" value="PROKAR_LIPOPROTEIN"/>
    <property type="match status" value="1"/>
</dbReference>